<dbReference type="NCBIfam" id="TIGR02301">
    <property type="entry name" value="TIGR02301 family protein"/>
    <property type="match status" value="1"/>
</dbReference>
<evidence type="ECO:0000313" key="2">
    <source>
        <dbReference type="EMBL" id="MBB3930621.1"/>
    </source>
</evidence>
<dbReference type="EMBL" id="JACIDS010000002">
    <property type="protein sequence ID" value="MBB3930621.1"/>
    <property type="molecule type" value="Genomic_DNA"/>
</dbReference>
<comment type="caution">
    <text evidence="2">The sequence shown here is derived from an EMBL/GenBank/DDBJ whole genome shotgun (WGS) entry which is preliminary data.</text>
</comment>
<gene>
    <name evidence="2" type="ORF">GGR25_001660</name>
</gene>
<feature type="chain" id="PRO_5032835155" evidence="1">
    <location>
        <begin position="30"/>
        <end position="132"/>
    </location>
</feature>
<keyword evidence="3" id="KW-1185">Reference proteome</keyword>
<accession>A0A840AP29</accession>
<sequence length="132" mass="14720">MMRLRDPRTGRLRAAAFALLLLAPLPATAAEGDPPYEESLVRLSEILGALHYLRPLCGAEEPTLWRDQMEALLAAEEPPPERRGRIVNAFNHGYSSFAALYRTCTAAAATAVERYMSEGERLTRDITTRYGR</sequence>
<reference evidence="2 3" key="1">
    <citation type="submission" date="2020-08" db="EMBL/GenBank/DDBJ databases">
        <title>Genomic Encyclopedia of Type Strains, Phase IV (KMG-IV): sequencing the most valuable type-strain genomes for metagenomic binning, comparative biology and taxonomic classification.</title>
        <authorList>
            <person name="Goeker M."/>
        </authorList>
    </citation>
    <scope>NUCLEOTIDE SEQUENCE [LARGE SCALE GENOMIC DNA]</scope>
    <source>
        <strain evidence="2 3">DSM 25966</strain>
    </source>
</reference>
<dbReference type="Pfam" id="PF09539">
    <property type="entry name" value="DUF2385"/>
    <property type="match status" value="1"/>
</dbReference>
<evidence type="ECO:0000313" key="3">
    <source>
        <dbReference type="Proteomes" id="UP000553963"/>
    </source>
</evidence>
<protein>
    <submittedName>
        <fullName evidence="2">Uncharacterized protein (TIGR02301 family)</fullName>
    </submittedName>
</protein>
<dbReference type="RefSeq" id="WP_246409361.1">
    <property type="nucleotide sequence ID" value="NZ_JACIDS010000002.1"/>
</dbReference>
<dbReference type="InterPro" id="IPR012645">
    <property type="entry name" value="CHP02301"/>
</dbReference>
<dbReference type="Proteomes" id="UP000553963">
    <property type="component" value="Unassembled WGS sequence"/>
</dbReference>
<organism evidence="2 3">
    <name type="scientific">Kaistia hirudinis</name>
    <dbReference type="NCBI Taxonomy" id="1293440"/>
    <lineage>
        <taxon>Bacteria</taxon>
        <taxon>Pseudomonadati</taxon>
        <taxon>Pseudomonadota</taxon>
        <taxon>Alphaproteobacteria</taxon>
        <taxon>Hyphomicrobiales</taxon>
        <taxon>Kaistiaceae</taxon>
        <taxon>Kaistia</taxon>
    </lineage>
</organism>
<dbReference type="AlphaFoldDB" id="A0A840AP29"/>
<keyword evidence="1" id="KW-0732">Signal</keyword>
<feature type="signal peptide" evidence="1">
    <location>
        <begin position="1"/>
        <end position="29"/>
    </location>
</feature>
<proteinExistence type="predicted"/>
<evidence type="ECO:0000256" key="1">
    <source>
        <dbReference type="SAM" id="SignalP"/>
    </source>
</evidence>
<name>A0A840AP29_9HYPH</name>